<accession>A0A1I2HSG0</accession>
<dbReference type="Proteomes" id="UP000198598">
    <property type="component" value="Unassembled WGS sequence"/>
</dbReference>
<gene>
    <name evidence="1" type="ORF">SAMN05216167_14611</name>
</gene>
<dbReference type="RefSeq" id="WP_093835041.1">
    <property type="nucleotide sequence ID" value="NZ_FOLQ01000046.1"/>
</dbReference>
<evidence type="ECO:0000313" key="1">
    <source>
        <dbReference type="EMBL" id="SFF31321.1"/>
    </source>
</evidence>
<sequence>MGKWEWIKTVTPSRTISPQTEGYNLTFQHENDGRSDYIAYYKNDSLYRRLVQSRTFYQENRAQLTILEQYESQHLKYYLSRGSNYASREMQTSELMTLY</sequence>
<evidence type="ECO:0000313" key="2">
    <source>
        <dbReference type="Proteomes" id="UP000198598"/>
    </source>
</evidence>
<reference evidence="1 2" key="1">
    <citation type="submission" date="2016-10" db="EMBL/GenBank/DDBJ databases">
        <authorList>
            <person name="de Groot N.N."/>
        </authorList>
    </citation>
    <scope>NUCLEOTIDE SEQUENCE [LARGE SCALE GENOMIC DNA]</scope>
    <source>
        <strain evidence="1 2">DSM 26130</strain>
    </source>
</reference>
<dbReference type="EMBL" id="FOLQ01000046">
    <property type="protein sequence ID" value="SFF31321.1"/>
    <property type="molecule type" value="Genomic_DNA"/>
</dbReference>
<keyword evidence="2" id="KW-1185">Reference proteome</keyword>
<organism evidence="1 2">
    <name type="scientific">Spirosoma endophyticum</name>
    <dbReference type="NCBI Taxonomy" id="662367"/>
    <lineage>
        <taxon>Bacteria</taxon>
        <taxon>Pseudomonadati</taxon>
        <taxon>Bacteroidota</taxon>
        <taxon>Cytophagia</taxon>
        <taxon>Cytophagales</taxon>
        <taxon>Cytophagaceae</taxon>
        <taxon>Spirosoma</taxon>
    </lineage>
</organism>
<protein>
    <submittedName>
        <fullName evidence="1">Uncharacterized protein</fullName>
    </submittedName>
</protein>
<name>A0A1I2HSG0_9BACT</name>
<dbReference type="AlphaFoldDB" id="A0A1I2HSG0"/>
<dbReference type="OrthoDB" id="954564at2"/>
<dbReference type="STRING" id="662367.SAMN05216167_14611"/>
<proteinExistence type="predicted"/>